<reference evidence="2" key="1">
    <citation type="journal article" date="2019" name="Int. J. Syst. Evol. Microbiol.">
        <title>The Global Catalogue of Microorganisms (GCM) 10K type strain sequencing project: providing services to taxonomists for standard genome sequencing and annotation.</title>
        <authorList>
            <consortium name="The Broad Institute Genomics Platform"/>
            <consortium name="The Broad Institute Genome Sequencing Center for Infectious Disease"/>
            <person name="Wu L."/>
            <person name="Ma J."/>
        </authorList>
    </citation>
    <scope>NUCLEOTIDE SEQUENCE [LARGE SCALE GENOMIC DNA]</scope>
    <source>
        <strain evidence="2">JCM 17923</strain>
    </source>
</reference>
<proteinExistence type="predicted"/>
<name>A0ABP8IH88_9BACT</name>
<sequence>MYVSWDETCQKLKMQSGNRCKFVSKSNTKQKVDPGTGVVSEVNDNFIFLFRNACPELRALSLEKPLAFTVLLFFIEHMNRRNAIQILQQDLCLALDRQRNVISQAISILKQRRFIDSERNGSSVIYHVNAQVFWSAPAKEKALAFLDAPLKKAPVKRKVGITQKRRSVPVVSVTEKKSLQAKSNEASVVAQMPSSPPYYDERSLKQLIKELL</sequence>
<dbReference type="Proteomes" id="UP001501153">
    <property type="component" value="Unassembled WGS sequence"/>
</dbReference>
<evidence type="ECO:0000313" key="1">
    <source>
        <dbReference type="EMBL" id="GAA4358804.1"/>
    </source>
</evidence>
<evidence type="ECO:0000313" key="2">
    <source>
        <dbReference type="Proteomes" id="UP001501153"/>
    </source>
</evidence>
<keyword evidence="2" id="KW-1185">Reference proteome</keyword>
<evidence type="ECO:0008006" key="3">
    <source>
        <dbReference type="Google" id="ProtNLM"/>
    </source>
</evidence>
<organism evidence="1 2">
    <name type="scientific">Hymenobacter saemangeumensis</name>
    <dbReference type="NCBI Taxonomy" id="1084522"/>
    <lineage>
        <taxon>Bacteria</taxon>
        <taxon>Pseudomonadati</taxon>
        <taxon>Bacteroidota</taxon>
        <taxon>Cytophagia</taxon>
        <taxon>Cytophagales</taxon>
        <taxon>Hymenobacteraceae</taxon>
        <taxon>Hymenobacter</taxon>
    </lineage>
</organism>
<protein>
    <recommendedName>
        <fullName evidence="3">Plasmid replication protein RepL domain-containing protein</fullName>
    </recommendedName>
</protein>
<gene>
    <name evidence="1" type="ORF">GCM10023185_24790</name>
</gene>
<comment type="caution">
    <text evidence="1">The sequence shown here is derived from an EMBL/GenBank/DDBJ whole genome shotgun (WGS) entry which is preliminary data.</text>
</comment>
<accession>A0ABP8IH88</accession>
<dbReference type="EMBL" id="BAABGZ010000028">
    <property type="protein sequence ID" value="GAA4358804.1"/>
    <property type="molecule type" value="Genomic_DNA"/>
</dbReference>